<keyword evidence="3" id="KW-1185">Reference proteome</keyword>
<keyword evidence="1" id="KW-0732">Signal</keyword>
<name>A0ABP8ZEI5_9ACTN</name>
<dbReference type="RefSeq" id="WP_345529338.1">
    <property type="nucleotide sequence ID" value="NZ_BAABKN010000030.1"/>
</dbReference>
<comment type="caution">
    <text evidence="2">The sequence shown here is derived from an EMBL/GenBank/DDBJ whole genome shotgun (WGS) entry which is preliminary data.</text>
</comment>
<feature type="chain" id="PRO_5045825506" evidence="1">
    <location>
        <begin position="30"/>
        <end position="185"/>
    </location>
</feature>
<proteinExistence type="predicted"/>
<accession>A0ABP8ZEI5</accession>
<dbReference type="Proteomes" id="UP001499882">
    <property type="component" value="Unassembled WGS sequence"/>
</dbReference>
<evidence type="ECO:0000256" key="1">
    <source>
        <dbReference type="SAM" id="SignalP"/>
    </source>
</evidence>
<evidence type="ECO:0000313" key="3">
    <source>
        <dbReference type="Proteomes" id="UP001499882"/>
    </source>
</evidence>
<organism evidence="2 3">
    <name type="scientific">Nocardioides endophyticus</name>
    <dbReference type="NCBI Taxonomy" id="1353775"/>
    <lineage>
        <taxon>Bacteria</taxon>
        <taxon>Bacillati</taxon>
        <taxon>Actinomycetota</taxon>
        <taxon>Actinomycetes</taxon>
        <taxon>Propionibacteriales</taxon>
        <taxon>Nocardioidaceae</taxon>
        <taxon>Nocardioides</taxon>
    </lineage>
</organism>
<dbReference type="EMBL" id="BAABKN010000030">
    <property type="protein sequence ID" value="GAA4754693.1"/>
    <property type="molecule type" value="Genomic_DNA"/>
</dbReference>
<feature type="signal peptide" evidence="1">
    <location>
        <begin position="1"/>
        <end position="29"/>
    </location>
</feature>
<reference evidence="3" key="1">
    <citation type="journal article" date="2019" name="Int. J. Syst. Evol. Microbiol.">
        <title>The Global Catalogue of Microorganisms (GCM) 10K type strain sequencing project: providing services to taxonomists for standard genome sequencing and annotation.</title>
        <authorList>
            <consortium name="The Broad Institute Genomics Platform"/>
            <consortium name="The Broad Institute Genome Sequencing Center for Infectious Disease"/>
            <person name="Wu L."/>
            <person name="Ma J."/>
        </authorList>
    </citation>
    <scope>NUCLEOTIDE SEQUENCE [LARGE SCALE GENOMIC DNA]</scope>
    <source>
        <strain evidence="3">JCM 18532</strain>
    </source>
</reference>
<sequence length="185" mass="20038">MRSTQLVTGALAVAATSALIGLGAAPGNAQILDGQLPDPMTPGVTHESGIMFDCTGRLGKQPIRVNLYQNRTYGNYIEAQYGEGDRHEVSIAKQVKRPFLRDGRIRGKVTLAGKPLAVTGTATPTKSVKRIHDVVEDAGLRIVSRGTHRRYAHDLTVSYRKRSTTLVCDPAVAFRLKVTKTSIVD</sequence>
<gene>
    <name evidence="2" type="ORF">GCM10023350_45160</name>
</gene>
<protein>
    <submittedName>
        <fullName evidence="2">Uncharacterized protein</fullName>
    </submittedName>
</protein>
<evidence type="ECO:0000313" key="2">
    <source>
        <dbReference type="EMBL" id="GAA4754693.1"/>
    </source>
</evidence>